<proteinExistence type="predicted"/>
<keyword evidence="2" id="KW-1185">Reference proteome</keyword>
<evidence type="ECO:0000313" key="1">
    <source>
        <dbReference type="EMBL" id="MFL0252542.1"/>
    </source>
</evidence>
<dbReference type="Proteomes" id="UP001623592">
    <property type="component" value="Unassembled WGS sequence"/>
</dbReference>
<accession>A0ABW8TJM9</accession>
<reference evidence="1 2" key="1">
    <citation type="submission" date="2024-11" db="EMBL/GenBank/DDBJ databases">
        <authorList>
            <person name="Heng Y.C."/>
            <person name="Lim A.C.H."/>
            <person name="Lee J.K.Y."/>
            <person name="Kittelmann S."/>
        </authorList>
    </citation>
    <scope>NUCLEOTIDE SEQUENCE [LARGE SCALE GENOMIC DNA]</scope>
    <source>
        <strain evidence="1 2">WILCCON 0114</strain>
    </source>
</reference>
<gene>
    <name evidence="1" type="ORF">ACJDT4_19190</name>
</gene>
<sequence length="118" mass="13886">MKYNFRFEELNYKDGDKDIIIIMEDKIQLVSSFLMSDIQGSDPQYVFEAIDKVLNGESDYEELNGNVCGVEIHKDKTQIYDNLAEDGMGNWCEIETTELRELVEIWCEKLKQFKEENK</sequence>
<evidence type="ECO:0000313" key="2">
    <source>
        <dbReference type="Proteomes" id="UP001623592"/>
    </source>
</evidence>
<dbReference type="RefSeq" id="WP_406789196.1">
    <property type="nucleotide sequence ID" value="NZ_JBJIAA010000018.1"/>
</dbReference>
<name>A0ABW8TJM9_9CLOT</name>
<dbReference type="EMBL" id="JBJIAA010000018">
    <property type="protein sequence ID" value="MFL0252542.1"/>
    <property type="molecule type" value="Genomic_DNA"/>
</dbReference>
<organism evidence="1 2">
    <name type="scientific">Clostridium neuense</name>
    <dbReference type="NCBI Taxonomy" id="1728934"/>
    <lineage>
        <taxon>Bacteria</taxon>
        <taxon>Bacillati</taxon>
        <taxon>Bacillota</taxon>
        <taxon>Clostridia</taxon>
        <taxon>Eubacteriales</taxon>
        <taxon>Clostridiaceae</taxon>
        <taxon>Clostridium</taxon>
    </lineage>
</organism>
<comment type="caution">
    <text evidence="1">The sequence shown here is derived from an EMBL/GenBank/DDBJ whole genome shotgun (WGS) entry which is preliminary data.</text>
</comment>
<protein>
    <submittedName>
        <fullName evidence="1">Uncharacterized protein</fullName>
    </submittedName>
</protein>